<proteinExistence type="predicted"/>
<accession>A0AAV4BUP8</accession>
<gene>
    <name evidence="1" type="ORF">PoB_004955700</name>
</gene>
<protein>
    <submittedName>
        <fullName evidence="1">Uncharacterized protein</fullName>
    </submittedName>
</protein>
<sequence length="88" mass="9653">MIHQDSANANIVLAAGCVLEAVEIDGGIIRKSLRDIVLLRDSANVRDIVLLRDSVNVRDIFYAQGLRQYSGTSSMLRDSVNVQGHLLC</sequence>
<dbReference type="Proteomes" id="UP000735302">
    <property type="component" value="Unassembled WGS sequence"/>
</dbReference>
<dbReference type="AlphaFoldDB" id="A0AAV4BUP8"/>
<keyword evidence="2" id="KW-1185">Reference proteome</keyword>
<reference evidence="1 2" key="1">
    <citation type="journal article" date="2021" name="Elife">
        <title>Chloroplast acquisition without the gene transfer in kleptoplastic sea slugs, Plakobranchus ocellatus.</title>
        <authorList>
            <person name="Maeda T."/>
            <person name="Takahashi S."/>
            <person name="Yoshida T."/>
            <person name="Shimamura S."/>
            <person name="Takaki Y."/>
            <person name="Nagai Y."/>
            <person name="Toyoda A."/>
            <person name="Suzuki Y."/>
            <person name="Arimoto A."/>
            <person name="Ishii H."/>
            <person name="Satoh N."/>
            <person name="Nishiyama T."/>
            <person name="Hasebe M."/>
            <person name="Maruyama T."/>
            <person name="Minagawa J."/>
            <person name="Obokata J."/>
            <person name="Shigenobu S."/>
        </authorList>
    </citation>
    <scope>NUCLEOTIDE SEQUENCE [LARGE SCALE GENOMIC DNA]</scope>
</reference>
<organism evidence="1 2">
    <name type="scientific">Plakobranchus ocellatus</name>
    <dbReference type="NCBI Taxonomy" id="259542"/>
    <lineage>
        <taxon>Eukaryota</taxon>
        <taxon>Metazoa</taxon>
        <taxon>Spiralia</taxon>
        <taxon>Lophotrochozoa</taxon>
        <taxon>Mollusca</taxon>
        <taxon>Gastropoda</taxon>
        <taxon>Heterobranchia</taxon>
        <taxon>Euthyneura</taxon>
        <taxon>Panpulmonata</taxon>
        <taxon>Sacoglossa</taxon>
        <taxon>Placobranchoidea</taxon>
        <taxon>Plakobranchidae</taxon>
        <taxon>Plakobranchus</taxon>
    </lineage>
</organism>
<comment type="caution">
    <text evidence="1">The sequence shown here is derived from an EMBL/GenBank/DDBJ whole genome shotgun (WGS) entry which is preliminary data.</text>
</comment>
<evidence type="ECO:0000313" key="1">
    <source>
        <dbReference type="EMBL" id="GFO23052.1"/>
    </source>
</evidence>
<evidence type="ECO:0000313" key="2">
    <source>
        <dbReference type="Proteomes" id="UP000735302"/>
    </source>
</evidence>
<dbReference type="EMBL" id="BLXT01005500">
    <property type="protein sequence ID" value="GFO23052.1"/>
    <property type="molecule type" value="Genomic_DNA"/>
</dbReference>
<name>A0AAV4BUP8_9GAST</name>